<dbReference type="Pfam" id="PF02746">
    <property type="entry name" value="MR_MLE_N"/>
    <property type="match status" value="1"/>
</dbReference>
<keyword evidence="4" id="KW-1185">Reference proteome</keyword>
<dbReference type="PROSITE" id="PS00908">
    <property type="entry name" value="MR_MLE_1"/>
    <property type="match status" value="1"/>
</dbReference>
<dbReference type="SFLD" id="SFLDS00001">
    <property type="entry name" value="Enolase"/>
    <property type="match status" value="1"/>
</dbReference>
<evidence type="ECO:0000259" key="2">
    <source>
        <dbReference type="SMART" id="SM00922"/>
    </source>
</evidence>
<dbReference type="RefSeq" id="WP_094783096.1">
    <property type="nucleotide sequence ID" value="NZ_CYGX02000103.1"/>
</dbReference>
<dbReference type="InterPro" id="IPR013341">
    <property type="entry name" value="Mandelate_racemase_N_dom"/>
</dbReference>
<accession>A0A1N7SM03</accession>
<dbReference type="InterPro" id="IPR034593">
    <property type="entry name" value="DgoD-like"/>
</dbReference>
<evidence type="ECO:0000313" key="3">
    <source>
        <dbReference type="EMBL" id="SIT48447.1"/>
    </source>
</evidence>
<dbReference type="SUPFAM" id="SSF51604">
    <property type="entry name" value="Enolase C-terminal domain-like"/>
    <property type="match status" value="1"/>
</dbReference>
<dbReference type="OrthoDB" id="8609034at2"/>
<dbReference type="InterPro" id="IPR036849">
    <property type="entry name" value="Enolase-like_C_sf"/>
</dbReference>
<dbReference type="Proteomes" id="UP000187012">
    <property type="component" value="Unassembled WGS sequence"/>
</dbReference>
<dbReference type="AlphaFoldDB" id="A0A1N7SM03"/>
<dbReference type="PANTHER" id="PTHR48080:SF2">
    <property type="entry name" value="D-GALACTONATE DEHYDRATASE"/>
    <property type="match status" value="1"/>
</dbReference>
<dbReference type="InterPro" id="IPR029065">
    <property type="entry name" value="Enolase_C-like"/>
</dbReference>
<dbReference type="Gene3D" id="3.20.20.120">
    <property type="entry name" value="Enolase-like C-terminal domain"/>
    <property type="match status" value="1"/>
</dbReference>
<gene>
    <name evidence="3" type="ORF">BN2475_1030012</name>
</gene>
<dbReference type="PANTHER" id="PTHR48080">
    <property type="entry name" value="D-GALACTONATE DEHYDRATASE-RELATED"/>
    <property type="match status" value="1"/>
</dbReference>
<organism evidence="3 4">
    <name type="scientific">Paraburkholderia ribeironis</name>
    <dbReference type="NCBI Taxonomy" id="1247936"/>
    <lineage>
        <taxon>Bacteria</taxon>
        <taxon>Pseudomonadati</taxon>
        <taxon>Pseudomonadota</taxon>
        <taxon>Betaproteobacteria</taxon>
        <taxon>Burkholderiales</taxon>
        <taxon>Burkholderiaceae</taxon>
        <taxon>Paraburkholderia</taxon>
    </lineage>
</organism>
<dbReference type="GO" id="GO:0016829">
    <property type="term" value="F:lyase activity"/>
    <property type="evidence" value="ECO:0007669"/>
    <property type="project" value="UniProtKB-KW"/>
</dbReference>
<proteinExistence type="predicted"/>
<protein>
    <submittedName>
        <fullName evidence="3">Mandelate racemase/muconate lactonizing protein</fullName>
    </submittedName>
</protein>
<dbReference type="InterPro" id="IPR013342">
    <property type="entry name" value="Mandelate_racemase_C"/>
</dbReference>
<dbReference type="GO" id="GO:0009063">
    <property type="term" value="P:amino acid catabolic process"/>
    <property type="evidence" value="ECO:0007669"/>
    <property type="project" value="InterPro"/>
</dbReference>
<reference evidence="3 4" key="1">
    <citation type="submission" date="2016-12" db="EMBL/GenBank/DDBJ databases">
        <authorList>
            <person name="Song W.-J."/>
            <person name="Kurnit D.M."/>
        </authorList>
    </citation>
    <scope>NUCLEOTIDE SEQUENCE [LARGE SCALE GENOMIC DNA]</scope>
    <source>
        <strain evidence="3 4">STM7296</strain>
    </source>
</reference>
<dbReference type="SFLD" id="SFLDG00179">
    <property type="entry name" value="mandelate_racemase"/>
    <property type="match status" value="1"/>
</dbReference>
<dbReference type="InterPro" id="IPR018110">
    <property type="entry name" value="Mandel_Rmase/mucon_lact_enz_CS"/>
</dbReference>
<keyword evidence="1" id="KW-0456">Lyase</keyword>
<dbReference type="Pfam" id="PF13378">
    <property type="entry name" value="MR_MLE_C"/>
    <property type="match status" value="1"/>
</dbReference>
<sequence length="397" mass="43529">MKITQIEVLEADLSGRDGMASWRVVLARVHTDEGISGLGEAGVTYGAGSPAVAPMILTLGERFVLGADPFDTDTVWESLLRRSVWADGGGPIVFAAISAIDCALWDIKGRALGQPVHRLLGRATPEPLRCYASQLHLGWGEKAQWIGQPAQYREAAAHVREQGYDCVKVNPIMMDEDGKYATGLRSVLTPAQRKLFRKRMEAVREGLGADVDIILELNALTSTAGALQIAELVHDLDILFIEEPTHNNSNHAHLKMARKSPISLAIGERLYTRWGFLPYLEAGAIDMIQPDVCLVGGISEAYRVAHLAHAYDVGVQAHVCGSPLATAIALQFEAGIPNFNIHEHHAYTLRRANRELFEEDLQPENGKFVVPTTSGFGMTLRREAEQRMIKSSVKLPK</sequence>
<evidence type="ECO:0000313" key="4">
    <source>
        <dbReference type="Proteomes" id="UP000187012"/>
    </source>
</evidence>
<evidence type="ECO:0000256" key="1">
    <source>
        <dbReference type="ARBA" id="ARBA00023239"/>
    </source>
</evidence>
<dbReference type="EMBL" id="CYGX02000103">
    <property type="protein sequence ID" value="SIT48447.1"/>
    <property type="molecule type" value="Genomic_DNA"/>
</dbReference>
<name>A0A1N7SM03_9BURK</name>
<dbReference type="STRING" id="1247936.BN2475_1030012"/>
<feature type="domain" description="Mandelate racemase/muconate lactonizing enzyme C-terminal" evidence="2">
    <location>
        <begin position="149"/>
        <end position="263"/>
    </location>
</feature>
<dbReference type="CDD" id="cd03316">
    <property type="entry name" value="MR_like"/>
    <property type="match status" value="1"/>
</dbReference>
<dbReference type="InterPro" id="IPR029017">
    <property type="entry name" value="Enolase-like_N"/>
</dbReference>
<dbReference type="SMART" id="SM00922">
    <property type="entry name" value="MR_MLE"/>
    <property type="match status" value="1"/>
</dbReference>
<dbReference type="Gene3D" id="3.30.390.10">
    <property type="entry name" value="Enolase-like, N-terminal domain"/>
    <property type="match status" value="1"/>
</dbReference>
<dbReference type="SUPFAM" id="SSF54826">
    <property type="entry name" value="Enolase N-terminal domain-like"/>
    <property type="match status" value="1"/>
</dbReference>